<accession>A0A0L7QUN1</accession>
<name>A0A0L7QUN1_9HYME</name>
<dbReference type="GO" id="GO:0003676">
    <property type="term" value="F:nucleic acid binding"/>
    <property type="evidence" value="ECO:0007669"/>
    <property type="project" value="InterPro"/>
</dbReference>
<feature type="non-terminal residue" evidence="1">
    <location>
        <position position="1"/>
    </location>
</feature>
<gene>
    <name evidence="1" type="ORF">WH47_05335</name>
</gene>
<protein>
    <submittedName>
        <fullName evidence="1">Uncharacterized protein</fullName>
    </submittedName>
</protein>
<dbReference type="Proteomes" id="UP000053825">
    <property type="component" value="Unassembled WGS sequence"/>
</dbReference>
<dbReference type="EMBL" id="KQ414734">
    <property type="protein sequence ID" value="KOC62352.1"/>
    <property type="molecule type" value="Genomic_DNA"/>
</dbReference>
<keyword evidence="2" id="KW-1185">Reference proteome</keyword>
<dbReference type="AlphaFoldDB" id="A0A0L7QUN1"/>
<dbReference type="InterPro" id="IPR036397">
    <property type="entry name" value="RNaseH_sf"/>
</dbReference>
<reference evidence="1 2" key="1">
    <citation type="submission" date="2015-07" db="EMBL/GenBank/DDBJ databases">
        <title>The genome of Habropoda laboriosa.</title>
        <authorList>
            <person name="Pan H."/>
            <person name="Kapheim K."/>
        </authorList>
    </citation>
    <scope>NUCLEOTIDE SEQUENCE [LARGE SCALE GENOMIC DNA]</scope>
    <source>
        <strain evidence="1">0110345459</strain>
    </source>
</reference>
<evidence type="ECO:0000313" key="2">
    <source>
        <dbReference type="Proteomes" id="UP000053825"/>
    </source>
</evidence>
<organism evidence="1 2">
    <name type="scientific">Habropoda laboriosa</name>
    <dbReference type="NCBI Taxonomy" id="597456"/>
    <lineage>
        <taxon>Eukaryota</taxon>
        <taxon>Metazoa</taxon>
        <taxon>Ecdysozoa</taxon>
        <taxon>Arthropoda</taxon>
        <taxon>Hexapoda</taxon>
        <taxon>Insecta</taxon>
        <taxon>Pterygota</taxon>
        <taxon>Neoptera</taxon>
        <taxon>Endopterygota</taxon>
        <taxon>Hymenoptera</taxon>
        <taxon>Apocrita</taxon>
        <taxon>Aculeata</taxon>
        <taxon>Apoidea</taxon>
        <taxon>Anthophila</taxon>
        <taxon>Apidae</taxon>
        <taxon>Habropoda</taxon>
    </lineage>
</organism>
<evidence type="ECO:0000313" key="1">
    <source>
        <dbReference type="EMBL" id="KOC62352.1"/>
    </source>
</evidence>
<dbReference type="Gene3D" id="3.30.420.10">
    <property type="entry name" value="Ribonuclease H-like superfamily/Ribonuclease H"/>
    <property type="match status" value="1"/>
</dbReference>
<sequence length="100" mass="11453">RASRILLQHDNARPHAANLTKMALRNLGCEVLYSIRSTRFDELPPFSLSPKFSKWIFLPQRRGTVKIAARLARVRNSGIFQAKNPRTIRIGSSIIHVKYL</sequence>
<proteinExistence type="predicted"/>